<dbReference type="Proteomes" id="UP000799640">
    <property type="component" value="Unassembled WGS sequence"/>
</dbReference>
<dbReference type="Pfam" id="PF13489">
    <property type="entry name" value="Methyltransf_23"/>
    <property type="match status" value="1"/>
</dbReference>
<proteinExistence type="predicted"/>
<feature type="non-terminal residue" evidence="1">
    <location>
        <position position="1"/>
    </location>
</feature>
<dbReference type="InterPro" id="IPR029063">
    <property type="entry name" value="SAM-dependent_MTases_sf"/>
</dbReference>
<dbReference type="GO" id="GO:0032259">
    <property type="term" value="P:methylation"/>
    <property type="evidence" value="ECO:0007669"/>
    <property type="project" value="UniProtKB-KW"/>
</dbReference>
<dbReference type="SUPFAM" id="SSF53335">
    <property type="entry name" value="S-adenosyl-L-methionine-dependent methyltransferases"/>
    <property type="match status" value="1"/>
</dbReference>
<evidence type="ECO:0000313" key="2">
    <source>
        <dbReference type="Proteomes" id="UP000799640"/>
    </source>
</evidence>
<reference evidence="1" key="1">
    <citation type="journal article" date="2020" name="Stud. Mycol.">
        <title>101 Dothideomycetes genomes: a test case for predicting lifestyles and emergence of pathogens.</title>
        <authorList>
            <person name="Haridas S."/>
            <person name="Albert R."/>
            <person name="Binder M."/>
            <person name="Bloem J."/>
            <person name="Labutti K."/>
            <person name="Salamov A."/>
            <person name="Andreopoulos B."/>
            <person name="Baker S."/>
            <person name="Barry K."/>
            <person name="Bills G."/>
            <person name="Bluhm B."/>
            <person name="Cannon C."/>
            <person name="Castanera R."/>
            <person name="Culley D."/>
            <person name="Daum C."/>
            <person name="Ezra D."/>
            <person name="Gonzalez J."/>
            <person name="Henrissat B."/>
            <person name="Kuo A."/>
            <person name="Liang C."/>
            <person name="Lipzen A."/>
            <person name="Lutzoni F."/>
            <person name="Magnuson J."/>
            <person name="Mondo S."/>
            <person name="Nolan M."/>
            <person name="Ohm R."/>
            <person name="Pangilinan J."/>
            <person name="Park H.-J."/>
            <person name="Ramirez L."/>
            <person name="Alfaro M."/>
            <person name="Sun H."/>
            <person name="Tritt A."/>
            <person name="Yoshinaga Y."/>
            <person name="Zwiers L.-H."/>
            <person name="Turgeon B."/>
            <person name="Goodwin S."/>
            <person name="Spatafora J."/>
            <person name="Crous P."/>
            <person name="Grigoriev I."/>
        </authorList>
    </citation>
    <scope>NUCLEOTIDE SEQUENCE</scope>
    <source>
        <strain evidence="1">CBS 262.69</strain>
    </source>
</reference>
<evidence type="ECO:0000313" key="1">
    <source>
        <dbReference type="EMBL" id="KAF2396107.1"/>
    </source>
</evidence>
<dbReference type="OrthoDB" id="416496at2759"/>
<gene>
    <name evidence="1" type="ORF">EJ06DRAFT_454476</name>
</gene>
<sequence>LSLYGASYYRVLTQPCPTPPSDINLNAIYNATAGGFDAKVDSAEYWSGLMRLRARLVRQAKGDVLEAAAGTGRNSEFYDSRRVRRLVLVDRSAGMLGIAREKWEGQQGAAEWGGGRVRFLVGDVAAGGVEDVLREGGEGYDTVVQTNGLCSVEDPVAMLRNLGRLVRRDGRVLLLEHGRSYYEWVNRLMDKTAAQHAASHGCWWNRDVEGIVKESGLEVVKMKRSHLGTHYWVELK</sequence>
<feature type="non-terminal residue" evidence="1">
    <location>
        <position position="236"/>
    </location>
</feature>
<dbReference type="PANTHER" id="PTHR42912:SF83">
    <property type="entry name" value="METHYLTRANSFERASE TYPE 11 DOMAIN-CONTAINING PROTEIN"/>
    <property type="match status" value="1"/>
</dbReference>
<organism evidence="1 2">
    <name type="scientific">Trichodelitschia bisporula</name>
    <dbReference type="NCBI Taxonomy" id="703511"/>
    <lineage>
        <taxon>Eukaryota</taxon>
        <taxon>Fungi</taxon>
        <taxon>Dikarya</taxon>
        <taxon>Ascomycota</taxon>
        <taxon>Pezizomycotina</taxon>
        <taxon>Dothideomycetes</taxon>
        <taxon>Dothideomycetes incertae sedis</taxon>
        <taxon>Phaeotrichales</taxon>
        <taxon>Phaeotrichaceae</taxon>
        <taxon>Trichodelitschia</taxon>
    </lineage>
</organism>
<protein>
    <submittedName>
        <fullName evidence="1">S-adenosyl-L-methionine-dependent methyltransferase</fullName>
    </submittedName>
</protein>
<dbReference type="Gene3D" id="3.40.50.150">
    <property type="entry name" value="Vaccinia Virus protein VP39"/>
    <property type="match status" value="1"/>
</dbReference>
<keyword evidence="1" id="KW-0489">Methyltransferase</keyword>
<dbReference type="GO" id="GO:0008168">
    <property type="term" value="F:methyltransferase activity"/>
    <property type="evidence" value="ECO:0007669"/>
    <property type="project" value="UniProtKB-KW"/>
</dbReference>
<keyword evidence="1" id="KW-0808">Transferase</keyword>
<dbReference type="PANTHER" id="PTHR42912">
    <property type="entry name" value="METHYLTRANSFERASE"/>
    <property type="match status" value="1"/>
</dbReference>
<dbReference type="CDD" id="cd02440">
    <property type="entry name" value="AdoMet_MTases"/>
    <property type="match status" value="1"/>
</dbReference>
<dbReference type="AlphaFoldDB" id="A0A6G1HJT9"/>
<keyword evidence="2" id="KW-1185">Reference proteome</keyword>
<accession>A0A6G1HJT9</accession>
<dbReference type="EMBL" id="ML996708">
    <property type="protein sequence ID" value="KAF2396107.1"/>
    <property type="molecule type" value="Genomic_DNA"/>
</dbReference>
<dbReference type="InterPro" id="IPR050508">
    <property type="entry name" value="Methyltransf_Superfamily"/>
</dbReference>
<name>A0A6G1HJT9_9PEZI</name>